<comment type="caution">
    <text evidence="3">The sequence shown here is derived from an EMBL/GenBank/DDBJ whole genome shotgun (WGS) entry which is preliminary data.</text>
</comment>
<evidence type="ECO:0008006" key="5">
    <source>
        <dbReference type="Google" id="ProtNLM"/>
    </source>
</evidence>
<evidence type="ECO:0000256" key="1">
    <source>
        <dbReference type="SAM" id="MobiDB-lite"/>
    </source>
</evidence>
<feature type="region of interest" description="Disordered" evidence="1">
    <location>
        <begin position="1"/>
        <end position="44"/>
    </location>
</feature>
<keyword evidence="2" id="KW-0812">Transmembrane</keyword>
<keyword evidence="4" id="KW-1185">Reference proteome</keyword>
<evidence type="ECO:0000256" key="2">
    <source>
        <dbReference type="SAM" id="Phobius"/>
    </source>
</evidence>
<sequence length="186" mass="18897">MKRPVRTDRSRPGDESAERALPPGGAPRRRPAAARRGAPCRSESDWCDADRAAIGRGNKARGNTARVDAGRGDAGSSTAEVAVLLPAVALLLVAGLGIGAVGVGQIQLEEGARAAARELARGEGPAAATAAARRHAGPGARISISAGGEYSSASLSRSVRIPLIGSEAFTLEATAQARTEAFPDAR</sequence>
<accession>A0ABP7DFB8</accession>
<dbReference type="InterPro" id="IPR049790">
    <property type="entry name" value="Rv3655c/TadE"/>
</dbReference>
<dbReference type="EMBL" id="BAABCJ010000002">
    <property type="protein sequence ID" value="GAA3703401.1"/>
    <property type="molecule type" value="Genomic_DNA"/>
</dbReference>
<organism evidence="3 4">
    <name type="scientific">Zhihengliuella alba</name>
    <dbReference type="NCBI Taxonomy" id="547018"/>
    <lineage>
        <taxon>Bacteria</taxon>
        <taxon>Bacillati</taxon>
        <taxon>Actinomycetota</taxon>
        <taxon>Actinomycetes</taxon>
        <taxon>Micrococcales</taxon>
        <taxon>Micrococcaceae</taxon>
        <taxon>Zhihengliuella</taxon>
    </lineage>
</organism>
<reference evidence="4" key="1">
    <citation type="journal article" date="2019" name="Int. J. Syst. Evol. Microbiol.">
        <title>The Global Catalogue of Microorganisms (GCM) 10K type strain sequencing project: providing services to taxonomists for standard genome sequencing and annotation.</title>
        <authorList>
            <consortium name="The Broad Institute Genomics Platform"/>
            <consortium name="The Broad Institute Genome Sequencing Center for Infectious Disease"/>
            <person name="Wu L."/>
            <person name="Ma J."/>
        </authorList>
    </citation>
    <scope>NUCLEOTIDE SEQUENCE [LARGE SCALE GENOMIC DNA]</scope>
    <source>
        <strain evidence="4">JCM 16961</strain>
    </source>
</reference>
<keyword evidence="2" id="KW-1133">Transmembrane helix</keyword>
<gene>
    <name evidence="3" type="ORF">GCM10022377_16300</name>
</gene>
<feature type="compositionally biased region" description="Basic and acidic residues" evidence="1">
    <location>
        <begin position="1"/>
        <end position="18"/>
    </location>
</feature>
<name>A0ABP7DFB8_9MICC</name>
<evidence type="ECO:0000313" key="4">
    <source>
        <dbReference type="Proteomes" id="UP001501536"/>
    </source>
</evidence>
<evidence type="ECO:0000313" key="3">
    <source>
        <dbReference type="EMBL" id="GAA3703401.1"/>
    </source>
</evidence>
<proteinExistence type="predicted"/>
<keyword evidence="2" id="KW-0472">Membrane</keyword>
<feature type="transmembrane region" description="Helical" evidence="2">
    <location>
        <begin position="81"/>
        <end position="103"/>
    </location>
</feature>
<protein>
    <recommendedName>
        <fullName evidence="5">Pilus assembly protein</fullName>
    </recommendedName>
</protein>
<dbReference type="Proteomes" id="UP001501536">
    <property type="component" value="Unassembled WGS sequence"/>
</dbReference>
<dbReference type="NCBIfam" id="NF041390">
    <property type="entry name" value="TadE_Rv3655c"/>
    <property type="match status" value="1"/>
</dbReference>